<proteinExistence type="predicted"/>
<reference evidence="1" key="1">
    <citation type="submission" date="2020-08" db="EMBL/GenBank/DDBJ databases">
        <title>Genome public.</title>
        <authorList>
            <person name="Liu C."/>
            <person name="Sun Q."/>
        </authorList>
    </citation>
    <scope>NUCLEOTIDE SEQUENCE</scope>
    <source>
        <strain evidence="1">NSJ-12</strain>
    </source>
</reference>
<evidence type="ECO:0000313" key="1">
    <source>
        <dbReference type="EMBL" id="MBC8580937.1"/>
    </source>
</evidence>
<gene>
    <name evidence="1" type="ORF">H8718_15565</name>
</gene>
<name>A0A926EMR4_9FIRM</name>
<dbReference type="Proteomes" id="UP000655830">
    <property type="component" value="Unassembled WGS sequence"/>
</dbReference>
<dbReference type="RefSeq" id="WP_249333620.1">
    <property type="nucleotide sequence ID" value="NZ_JACRSY010000032.1"/>
</dbReference>
<evidence type="ECO:0000313" key="2">
    <source>
        <dbReference type="Proteomes" id="UP000655830"/>
    </source>
</evidence>
<organism evidence="1 2">
    <name type="scientific">Zhenhengia yiwuensis</name>
    <dbReference type="NCBI Taxonomy" id="2763666"/>
    <lineage>
        <taxon>Bacteria</taxon>
        <taxon>Bacillati</taxon>
        <taxon>Bacillota</taxon>
        <taxon>Clostridia</taxon>
        <taxon>Lachnospirales</taxon>
        <taxon>Lachnospiraceae</taxon>
        <taxon>Zhenhengia</taxon>
    </lineage>
</organism>
<accession>A0A926EMR4</accession>
<dbReference type="AlphaFoldDB" id="A0A926EMR4"/>
<keyword evidence="2" id="KW-1185">Reference proteome</keyword>
<protein>
    <submittedName>
        <fullName evidence="1">Uncharacterized protein</fullName>
    </submittedName>
</protein>
<sequence>MSKLKEAIQKLQEEQKQALSETCQDINPKFEEFKARGKAIREELKQTKYPLRIKELEVQRDKLLEDARAFYQEKYNVQKNIIKAISAKYDALITLSNEDVLAVDLLNMELPSHRLQLAKDIVMSLTSDELTLIIEDLAMDKNNKEVMALIRMYAKLRAKKELDRAEAKIVPGMNYEGAESFNREGYITFTDIANIDKIKAKLNKLKPLGHGLYISPYQTETEVSFLRQVYDTHPYANAWG</sequence>
<dbReference type="EMBL" id="JACRSY010000032">
    <property type="protein sequence ID" value="MBC8580937.1"/>
    <property type="molecule type" value="Genomic_DNA"/>
</dbReference>
<comment type="caution">
    <text evidence="1">The sequence shown here is derived from an EMBL/GenBank/DDBJ whole genome shotgun (WGS) entry which is preliminary data.</text>
</comment>